<sequence>MGILSLFILNRELENCFLQCHLLTSHSHFIGLNRILLLMDGCTTLFRNRMWPWIVVIYVVQGLVHSKEATRTKRAVDPEAFMNIHELITHKGYPSEEYKVMTEDGYILSINRIPFGVKNQGNTVLKPVVFLQHGLLGDGSNWVMNFNHNSLGFILADAGYDVWLGNSRGNTWSRSHQNLSIAQDEFWAFSFDEMAKYDLPTIINFILQKTGQQKLYYVGYSQGAAIGFIAFSTMPELAQKVKMFLALAPVARIKYARSPAMQLLNLPERFLRVILGKREFLPQNQLIKSILTTFCGQGLFPRICRNIFFLLSGYNTENMNTSRINVYVAHLPAGTSAQNILHWSQAYHCGLFKGFDWGDENKNKEKHNQPVPPIYKVEDMNVATAVWSGGKDLFSDPKDVAILLPQIGNLVFHKAIPEWAHLDFIWGLDARQRICEKNSLKEREPYFRMKVWIVIIAVCLLERITTLGGFYTSEEPAVKHTVNPECFLNVTETIQYHGYPSEEHHVETEDGYILTVIRIPHGRHNGTNKGSRPTIFLLHSVLGDASHWVSNLPQNSLGFILADAGYDVFLGNSRGNTYSLNHKTLNPKEQKFWEFSFHEMGYYDIPAVINFILKKTAQEQLYFIGHSEGSTAGFIAFSTRPKLAEKVKVFFALAPPTSIPFSTTPLTILARLSETTFRMIFGNKGLFQYPTFLRKPFTTLCVYHPRLCASVLFFVAGYNAPNLNMSRLDIYTAHNPAGTSVQNGLHWRQSHRTKPFRAYDYGCPKKNMEKYNQTAPLIYKIKNIKIPIAIWTGGQDFFVIPEDAAMLSSQISNLIYKKQIPEWEHLDFIWGLDAPERLYMDIIKIAKKFP</sequence>
<keyword evidence="2" id="KW-0442">Lipid degradation</keyword>
<dbReference type="GeneTree" id="ENSGT00940000156860"/>
<dbReference type="Pfam" id="PF00561">
    <property type="entry name" value="Abhydrolase_1"/>
    <property type="match status" value="2"/>
</dbReference>
<reference evidence="5" key="1">
    <citation type="submission" date="2009-12" db="EMBL/GenBank/DDBJ databases">
        <title>The Genome Sequence of Anolis carolinensis (Green Anole Lizard).</title>
        <authorList>
            <consortium name="The Genome Sequencing Platform"/>
            <person name="Di Palma F."/>
            <person name="Alfoldi J."/>
            <person name="Heiman D."/>
            <person name="Young S."/>
            <person name="Grabherr M."/>
            <person name="Johnson J."/>
            <person name="Lander E.S."/>
            <person name="Lindblad-Toh K."/>
        </authorList>
    </citation>
    <scope>NUCLEOTIDE SEQUENCE [LARGE SCALE GENOMIC DNA]</scope>
    <source>
        <strain evidence="5">JBL SC #1</strain>
    </source>
</reference>
<dbReference type="FunFam" id="3.40.50.1820:FF:000012">
    <property type="entry name" value="Lipase"/>
    <property type="match status" value="2"/>
</dbReference>
<evidence type="ECO:0000256" key="2">
    <source>
        <dbReference type="ARBA" id="ARBA00022963"/>
    </source>
</evidence>
<dbReference type="Ensembl" id="ENSACAT00000053264.1">
    <property type="protein sequence ID" value="ENSACAP00000030373.1"/>
    <property type="gene ID" value="ENSACAG00000014897.4"/>
</dbReference>
<evidence type="ECO:0000256" key="1">
    <source>
        <dbReference type="ARBA" id="ARBA00010701"/>
    </source>
</evidence>
<dbReference type="PANTHER" id="PTHR11005">
    <property type="entry name" value="LYSOSOMAL ACID LIPASE-RELATED"/>
    <property type="match status" value="1"/>
</dbReference>
<name>H9GLQ4_ANOCA</name>
<dbReference type="Proteomes" id="UP000001646">
    <property type="component" value="Unplaced"/>
</dbReference>
<feature type="domain" description="AB hydrolase-1" evidence="4">
    <location>
        <begin position="533"/>
        <end position="831"/>
    </location>
</feature>
<dbReference type="GO" id="GO:0006629">
    <property type="term" value="P:lipid metabolic process"/>
    <property type="evidence" value="ECO:0000318"/>
    <property type="project" value="GO_Central"/>
</dbReference>
<dbReference type="InterPro" id="IPR029058">
    <property type="entry name" value="AB_hydrolase_fold"/>
</dbReference>
<dbReference type="GO" id="GO:0016298">
    <property type="term" value="F:lipase activity"/>
    <property type="evidence" value="ECO:0000318"/>
    <property type="project" value="GO_Central"/>
</dbReference>
<dbReference type="Gene3D" id="3.40.50.1820">
    <property type="entry name" value="alpha/beta hydrolase"/>
    <property type="match status" value="2"/>
</dbReference>
<comment type="similarity">
    <text evidence="1">Belongs to the AB hydrolase superfamily. Lipase family.</text>
</comment>
<reference evidence="5" key="2">
    <citation type="submission" date="2025-05" db="UniProtKB">
        <authorList>
            <consortium name="Ensembl"/>
        </authorList>
    </citation>
    <scope>IDENTIFICATION</scope>
</reference>
<dbReference type="HOGENOM" id="CLU_010974_0_0_1"/>
<feature type="domain" description="AB hydrolase-1" evidence="4">
    <location>
        <begin position="127"/>
        <end position="427"/>
    </location>
</feature>
<evidence type="ECO:0000313" key="6">
    <source>
        <dbReference type="Proteomes" id="UP000001646"/>
    </source>
</evidence>
<accession>H9GLQ4</accession>
<dbReference type="STRING" id="28377.ENSACAP00000014689"/>
<organism evidence="5 6">
    <name type="scientific">Anolis carolinensis</name>
    <name type="common">Green anole</name>
    <name type="synonym">American chameleon</name>
    <dbReference type="NCBI Taxonomy" id="28377"/>
    <lineage>
        <taxon>Eukaryota</taxon>
        <taxon>Metazoa</taxon>
        <taxon>Chordata</taxon>
        <taxon>Craniata</taxon>
        <taxon>Vertebrata</taxon>
        <taxon>Euteleostomi</taxon>
        <taxon>Lepidosauria</taxon>
        <taxon>Squamata</taxon>
        <taxon>Bifurcata</taxon>
        <taxon>Unidentata</taxon>
        <taxon>Episquamata</taxon>
        <taxon>Toxicofera</taxon>
        <taxon>Iguania</taxon>
        <taxon>Dactyloidae</taxon>
        <taxon>Anolis</taxon>
    </lineage>
</organism>
<dbReference type="Bgee" id="ENSACAG00000014897">
    <property type="expression patterns" value="Expressed in lung and 1 other cell type or tissue"/>
</dbReference>
<keyword evidence="3" id="KW-0443">Lipid metabolism</keyword>
<evidence type="ECO:0000313" key="5">
    <source>
        <dbReference type="Ensembl" id="ENSACAP00000014689.4"/>
    </source>
</evidence>
<proteinExistence type="inferred from homology"/>
<dbReference type="GO" id="GO:0016042">
    <property type="term" value="P:lipid catabolic process"/>
    <property type="evidence" value="ECO:0007669"/>
    <property type="project" value="UniProtKB-KW"/>
</dbReference>
<dbReference type="InterPro" id="IPR000073">
    <property type="entry name" value="AB_hydrolase_1"/>
</dbReference>
<evidence type="ECO:0000259" key="4">
    <source>
        <dbReference type="Pfam" id="PF00561"/>
    </source>
</evidence>
<protein>
    <recommendedName>
        <fullName evidence="4">AB hydrolase-1 domain-containing protein</fullName>
    </recommendedName>
</protein>
<dbReference type="Ensembl" id="ENSACAT00000014989.4">
    <property type="protein sequence ID" value="ENSACAP00000014689.4"/>
    <property type="gene ID" value="ENSACAG00000014897.4"/>
</dbReference>
<dbReference type="SUPFAM" id="SSF53474">
    <property type="entry name" value="alpha/beta-Hydrolases"/>
    <property type="match status" value="2"/>
</dbReference>
<gene>
    <name evidence="5" type="primary">LOC100553655</name>
</gene>
<keyword evidence="6" id="KW-1185">Reference proteome</keyword>
<dbReference type="AlphaFoldDB" id="H9GLQ4"/>
<evidence type="ECO:0000256" key="3">
    <source>
        <dbReference type="ARBA" id="ARBA00023098"/>
    </source>
</evidence>
<dbReference type="eggNOG" id="KOG2624">
    <property type="taxonomic scope" value="Eukaryota"/>
</dbReference>